<dbReference type="SUPFAM" id="SSF57414">
    <property type="entry name" value="Hairpin loop containing domain-like"/>
    <property type="match status" value="1"/>
</dbReference>
<evidence type="ECO:0000313" key="14">
    <source>
        <dbReference type="Proteomes" id="UP000028582"/>
    </source>
</evidence>
<dbReference type="CDD" id="cd00223">
    <property type="entry name" value="TOPRIM_TopoIIB_SPO"/>
    <property type="match status" value="1"/>
</dbReference>
<dbReference type="Proteomes" id="UP000028582">
    <property type="component" value="Unassembled WGS sequence"/>
</dbReference>
<comment type="caution">
    <text evidence="13">The sequence shown here is derived from an EMBL/GenBank/DDBJ whole genome shotgun (WGS) entry which is preliminary data.</text>
</comment>
<evidence type="ECO:0000256" key="3">
    <source>
        <dbReference type="ARBA" id="ARBA00006559"/>
    </source>
</evidence>
<keyword evidence="9 10" id="KW-0413">Isomerase</keyword>
<dbReference type="Gene3D" id="3.40.1360.10">
    <property type="match status" value="1"/>
</dbReference>
<dbReference type="InterPro" id="IPR003609">
    <property type="entry name" value="Pan_app"/>
</dbReference>
<comment type="cofactor">
    <cofactor evidence="2">
        <name>Mg(2+)</name>
        <dbReference type="ChEBI" id="CHEBI:18420"/>
    </cofactor>
</comment>
<feature type="active site" description="O-(5'-phospho-DNA)-tyrosine intermediate" evidence="10">
    <location>
        <position position="239"/>
    </location>
</feature>
<evidence type="ECO:0000256" key="1">
    <source>
        <dbReference type="ARBA" id="ARBA00000185"/>
    </source>
</evidence>
<dbReference type="OrthoDB" id="5377392at2759"/>
<feature type="domain" description="Apple" evidence="12">
    <location>
        <begin position="35"/>
        <end position="114"/>
    </location>
</feature>
<dbReference type="GO" id="GO:0003677">
    <property type="term" value="F:DNA binding"/>
    <property type="evidence" value="ECO:0007669"/>
    <property type="project" value="UniProtKB-UniRule"/>
</dbReference>
<dbReference type="GO" id="GO:0000706">
    <property type="term" value="P:meiotic DNA double-strand break processing"/>
    <property type="evidence" value="ECO:0007669"/>
    <property type="project" value="TreeGrafter"/>
</dbReference>
<evidence type="ECO:0000256" key="5">
    <source>
        <dbReference type="ARBA" id="ARBA00022723"/>
    </source>
</evidence>
<dbReference type="Gene3D" id="1.10.10.10">
    <property type="entry name" value="Winged helix-like DNA-binding domain superfamily/Winged helix DNA-binding domain"/>
    <property type="match status" value="1"/>
</dbReference>
<dbReference type="GO" id="GO:0007131">
    <property type="term" value="P:reciprocal meiotic recombination"/>
    <property type="evidence" value="ECO:0007669"/>
    <property type="project" value="TreeGrafter"/>
</dbReference>
<dbReference type="InterPro" id="IPR002815">
    <property type="entry name" value="Spo11/TopoVI_A"/>
</dbReference>
<dbReference type="AlphaFoldDB" id="A0A080ZP81"/>
<keyword evidence="5" id="KW-0479">Metal-binding</keyword>
<keyword evidence="7 10" id="KW-0799">Topoisomerase</keyword>
<dbReference type="Pfam" id="PF04406">
    <property type="entry name" value="TP6A_N"/>
    <property type="match status" value="1"/>
</dbReference>
<dbReference type="PANTHER" id="PTHR10848">
    <property type="entry name" value="MEIOTIC RECOMBINATION PROTEIN SPO11"/>
    <property type="match status" value="1"/>
</dbReference>
<dbReference type="GO" id="GO:0046872">
    <property type="term" value="F:metal ion binding"/>
    <property type="evidence" value="ECO:0007669"/>
    <property type="project" value="UniProtKB-KW"/>
</dbReference>
<gene>
    <name evidence="13" type="ORF">F444_14705</name>
</gene>
<dbReference type="SUPFAM" id="SSF56726">
    <property type="entry name" value="DNA topoisomerase IV, alpha subunit"/>
    <property type="match status" value="1"/>
</dbReference>
<evidence type="ECO:0000259" key="12">
    <source>
        <dbReference type="PROSITE" id="PS50948"/>
    </source>
</evidence>
<evidence type="ECO:0000256" key="7">
    <source>
        <dbReference type="ARBA" id="ARBA00023029"/>
    </source>
</evidence>
<name>A0A080ZP81_PHYNI</name>
<evidence type="ECO:0000256" key="2">
    <source>
        <dbReference type="ARBA" id="ARBA00001946"/>
    </source>
</evidence>
<dbReference type="GO" id="GO:0042138">
    <property type="term" value="P:meiotic DNA double-strand break formation"/>
    <property type="evidence" value="ECO:0007669"/>
    <property type="project" value="TreeGrafter"/>
</dbReference>
<dbReference type="InterPro" id="IPR036388">
    <property type="entry name" value="WH-like_DNA-bd_sf"/>
</dbReference>
<evidence type="ECO:0000256" key="9">
    <source>
        <dbReference type="ARBA" id="ARBA00023235"/>
    </source>
</evidence>
<protein>
    <recommendedName>
        <fullName evidence="4">DNA topoisomerase (ATP-hydrolyzing)</fullName>
        <ecNumber evidence="4">5.6.2.2</ecNumber>
    </recommendedName>
</protein>
<evidence type="ECO:0000256" key="4">
    <source>
        <dbReference type="ARBA" id="ARBA00012895"/>
    </source>
</evidence>
<evidence type="ECO:0000256" key="6">
    <source>
        <dbReference type="ARBA" id="ARBA00022842"/>
    </source>
</evidence>
<accession>A0A080ZP81</accession>
<feature type="compositionally biased region" description="Basic and acidic residues" evidence="11">
    <location>
        <begin position="15"/>
        <end position="26"/>
    </location>
</feature>
<dbReference type="Gene3D" id="3.50.4.10">
    <property type="entry name" value="Hepatocyte Growth Factor"/>
    <property type="match status" value="1"/>
</dbReference>
<organism evidence="13 14">
    <name type="scientific">Phytophthora nicotianae P1976</name>
    <dbReference type="NCBI Taxonomy" id="1317066"/>
    <lineage>
        <taxon>Eukaryota</taxon>
        <taxon>Sar</taxon>
        <taxon>Stramenopiles</taxon>
        <taxon>Oomycota</taxon>
        <taxon>Peronosporomycetes</taxon>
        <taxon>Peronosporales</taxon>
        <taxon>Peronosporaceae</taxon>
        <taxon>Phytophthora</taxon>
    </lineage>
</organism>
<evidence type="ECO:0000256" key="10">
    <source>
        <dbReference type="PROSITE-ProRule" id="PRU01385"/>
    </source>
</evidence>
<comment type="catalytic activity">
    <reaction evidence="1 10">
        <text>ATP-dependent breakage, passage and rejoining of double-stranded DNA.</text>
        <dbReference type="EC" id="5.6.2.2"/>
    </reaction>
</comment>
<dbReference type="EMBL" id="ANJA01002642">
    <property type="protein sequence ID" value="ETO68442.1"/>
    <property type="molecule type" value="Genomic_DNA"/>
</dbReference>
<dbReference type="PRINTS" id="PR01550">
    <property type="entry name" value="TOP6AFAMILY"/>
</dbReference>
<dbReference type="PROSITE" id="PS50948">
    <property type="entry name" value="PAN"/>
    <property type="match status" value="1"/>
</dbReference>
<evidence type="ECO:0000256" key="11">
    <source>
        <dbReference type="SAM" id="MobiDB-lite"/>
    </source>
</evidence>
<dbReference type="InterPro" id="IPR036078">
    <property type="entry name" value="Spo11/TopoVI_A_sf"/>
</dbReference>
<keyword evidence="6" id="KW-0460">Magnesium</keyword>
<dbReference type="InterPro" id="IPR013049">
    <property type="entry name" value="Spo11/TopoVI_A_N"/>
</dbReference>
<comment type="similarity">
    <text evidence="3 10">Belongs to the TOP6A family.</text>
</comment>
<dbReference type="GO" id="GO:0003918">
    <property type="term" value="F:DNA topoisomerase type II (double strand cut, ATP-hydrolyzing) activity"/>
    <property type="evidence" value="ECO:0007669"/>
    <property type="project" value="UniProtKB-UniRule"/>
</dbReference>
<sequence>MTPISALDLQQKGNEVSRHSAKTDEGAAKRPVKKCFFQHFTSSWMDSGGDAYDLMNQQVTGVDDCEQLCCEHAECQSFTFWRGRTCFLRASSNTPRPNGDSFSGCGIRLTLKFAGVIVIQESTAMDTGCGQEAVALTMMESARNISTREDILRRIEALAAEFLEILSTGKVLELEALKRDSSAMIYDHENQRQLHGNDTRLIKLNRQGGRKYTGIWLILQTAHALLTENKTATQRDVYYLHPFFKGQGEADEAILDAGSILGIPRDSMNIVAATKGCFTGDISVLVSLCFAMASHRHDTHFDIFCLFDFFGKRDGKWRHFGSGEEVSITHELLQLKPQEMKSNATCILVIEKDGIFNRLREDKFFEIVPSILITGRGFPDLATRVFVSLLRSALEIPVLGLCDCNPFGLSIMLTYKLGSARMPLDSLQYAVDIKWVGVRPSQIVDLDLPISSFKALTRKDLAVADSLFRSSFIQANDHFKDEVQMWLGDALPWKIELEALHVLGFTFLTSFLQACIEKGNYL</sequence>
<dbReference type="Pfam" id="PF21180">
    <property type="entry name" value="TOP6A-Spo11_Toprim"/>
    <property type="match status" value="1"/>
</dbReference>
<evidence type="ECO:0000256" key="8">
    <source>
        <dbReference type="ARBA" id="ARBA00023125"/>
    </source>
</evidence>
<feature type="region of interest" description="Disordered" evidence="11">
    <location>
        <begin position="1"/>
        <end position="26"/>
    </location>
</feature>
<dbReference type="InterPro" id="IPR034136">
    <property type="entry name" value="TOPRIM_Topo6A/Spo11"/>
</dbReference>
<proteinExistence type="inferred from homology"/>
<reference evidence="13 14" key="1">
    <citation type="submission" date="2013-11" db="EMBL/GenBank/DDBJ databases">
        <title>The Genome Sequence of Phytophthora parasitica P1976.</title>
        <authorList>
            <consortium name="The Broad Institute Genomics Platform"/>
            <person name="Russ C."/>
            <person name="Tyler B."/>
            <person name="Panabieres F."/>
            <person name="Shan W."/>
            <person name="Tripathy S."/>
            <person name="Grunwald N."/>
            <person name="Machado M."/>
            <person name="Johnson C.S."/>
            <person name="Walker B."/>
            <person name="Young S."/>
            <person name="Zeng Q."/>
            <person name="Gargeya S."/>
            <person name="Fitzgerald M."/>
            <person name="Haas B."/>
            <person name="Abouelleil A."/>
            <person name="Allen A.W."/>
            <person name="Alvarado L."/>
            <person name="Arachchi H.M."/>
            <person name="Berlin A.M."/>
            <person name="Chapman S.B."/>
            <person name="Gainer-Dewar J."/>
            <person name="Goldberg J."/>
            <person name="Griggs A."/>
            <person name="Gujja S."/>
            <person name="Hansen M."/>
            <person name="Howarth C."/>
            <person name="Imamovic A."/>
            <person name="Ireland A."/>
            <person name="Larimer J."/>
            <person name="McCowan C."/>
            <person name="Murphy C."/>
            <person name="Pearson M."/>
            <person name="Poon T.W."/>
            <person name="Priest M."/>
            <person name="Roberts A."/>
            <person name="Saif S."/>
            <person name="Shea T."/>
            <person name="Sisk P."/>
            <person name="Sykes S."/>
            <person name="Wortman J."/>
            <person name="Nusbaum C."/>
            <person name="Birren B."/>
        </authorList>
    </citation>
    <scope>NUCLEOTIDE SEQUENCE [LARGE SCALE GENOMIC DNA]</scope>
    <source>
        <strain evidence="13 14">P1976</strain>
    </source>
</reference>
<evidence type="ECO:0000313" key="13">
    <source>
        <dbReference type="EMBL" id="ETO68442.1"/>
    </source>
</evidence>
<dbReference type="PANTHER" id="PTHR10848:SF0">
    <property type="entry name" value="MEIOTIC RECOMBINATION PROTEIN SPO11"/>
    <property type="match status" value="1"/>
</dbReference>
<dbReference type="EC" id="5.6.2.2" evidence="4"/>
<dbReference type="GO" id="GO:0005524">
    <property type="term" value="F:ATP binding"/>
    <property type="evidence" value="ECO:0007669"/>
    <property type="project" value="InterPro"/>
</dbReference>
<dbReference type="PROSITE" id="PS52041">
    <property type="entry name" value="TOPO_IIB"/>
    <property type="match status" value="1"/>
</dbReference>
<keyword evidence="8 10" id="KW-0238">DNA-binding</keyword>
<dbReference type="GO" id="GO:0000228">
    <property type="term" value="C:nuclear chromosome"/>
    <property type="evidence" value="ECO:0007669"/>
    <property type="project" value="TreeGrafter"/>
</dbReference>